<reference evidence="1" key="1">
    <citation type="submission" date="2021-06" db="EMBL/GenBank/DDBJ databases">
        <authorList>
            <person name="Kallberg Y."/>
            <person name="Tangrot J."/>
            <person name="Rosling A."/>
        </authorList>
    </citation>
    <scope>NUCLEOTIDE SEQUENCE</scope>
    <source>
        <strain evidence="1">MA453B</strain>
    </source>
</reference>
<dbReference type="Proteomes" id="UP000789405">
    <property type="component" value="Unassembled WGS sequence"/>
</dbReference>
<proteinExistence type="predicted"/>
<accession>A0A9N9F9L3</accession>
<dbReference type="OrthoDB" id="2437940at2759"/>
<dbReference type="EMBL" id="CAJVPY010001365">
    <property type="protein sequence ID" value="CAG8518817.1"/>
    <property type="molecule type" value="Genomic_DNA"/>
</dbReference>
<gene>
    <name evidence="1" type="ORF">DERYTH_LOCUS3766</name>
</gene>
<protein>
    <submittedName>
        <fullName evidence="1">16252_t:CDS:1</fullName>
    </submittedName>
</protein>
<sequence length="174" mass="20735">MKIFDSKMNRGILLFREDEKLSNDKKNNTYFLLIMNVLKKIEHVEIIKIENDMMFGKFKSLDFVVKCIYLPWFLIMPPKIKKFLQEMKHMPNSVFGFFVSNSVFSNAIIEEVKQETKVYLCHESDLIDTIKYVEQNKDSVVKNVIQNFETMVEFQQELIRCQQALINTLKDKYL</sequence>
<organism evidence="1 2">
    <name type="scientific">Dentiscutata erythropus</name>
    <dbReference type="NCBI Taxonomy" id="1348616"/>
    <lineage>
        <taxon>Eukaryota</taxon>
        <taxon>Fungi</taxon>
        <taxon>Fungi incertae sedis</taxon>
        <taxon>Mucoromycota</taxon>
        <taxon>Glomeromycotina</taxon>
        <taxon>Glomeromycetes</taxon>
        <taxon>Diversisporales</taxon>
        <taxon>Gigasporaceae</taxon>
        <taxon>Dentiscutata</taxon>
    </lineage>
</organism>
<evidence type="ECO:0000313" key="1">
    <source>
        <dbReference type="EMBL" id="CAG8518817.1"/>
    </source>
</evidence>
<keyword evidence="2" id="KW-1185">Reference proteome</keyword>
<comment type="caution">
    <text evidence="1">The sequence shown here is derived from an EMBL/GenBank/DDBJ whole genome shotgun (WGS) entry which is preliminary data.</text>
</comment>
<evidence type="ECO:0000313" key="2">
    <source>
        <dbReference type="Proteomes" id="UP000789405"/>
    </source>
</evidence>
<name>A0A9N9F9L3_9GLOM</name>
<dbReference type="AlphaFoldDB" id="A0A9N9F9L3"/>